<evidence type="ECO:0000256" key="2">
    <source>
        <dbReference type="ARBA" id="ARBA00022741"/>
    </source>
</evidence>
<keyword evidence="4 11" id="KW-0347">Helicase</keyword>
<dbReference type="InterPro" id="IPR007502">
    <property type="entry name" value="Helicase-assoc_dom"/>
</dbReference>
<feature type="domain" description="UBA" evidence="8">
    <location>
        <begin position="133"/>
        <end position="172"/>
    </location>
</feature>
<feature type="domain" description="Helicase C-terminal" evidence="10">
    <location>
        <begin position="736"/>
        <end position="899"/>
    </location>
</feature>
<dbReference type="InterPro" id="IPR056328">
    <property type="entry name" value="DSRM_DHX29"/>
</dbReference>
<evidence type="ECO:0000313" key="11">
    <source>
        <dbReference type="EMBL" id="KAJ1643859.1"/>
    </source>
</evidence>
<dbReference type="SUPFAM" id="SSF46934">
    <property type="entry name" value="UBA-like"/>
    <property type="match status" value="1"/>
</dbReference>
<dbReference type="Pfam" id="PF26026">
    <property type="entry name" value="RNA_hel_CTD"/>
    <property type="match status" value="1"/>
</dbReference>
<gene>
    <name evidence="11" type="primary">ucp12</name>
    <name evidence="11" type="ORF">LPJ64_004411</name>
</gene>
<keyword evidence="5" id="KW-0067">ATP-binding</keyword>
<evidence type="ECO:0000259" key="8">
    <source>
        <dbReference type="PROSITE" id="PS50030"/>
    </source>
</evidence>
<dbReference type="GO" id="GO:0003723">
    <property type="term" value="F:RNA binding"/>
    <property type="evidence" value="ECO:0007669"/>
    <property type="project" value="TreeGrafter"/>
</dbReference>
<dbReference type="Pfam" id="PF00271">
    <property type="entry name" value="Helicase_C"/>
    <property type="match status" value="1"/>
</dbReference>
<dbReference type="Gene3D" id="3.40.50.300">
    <property type="entry name" value="P-loop containing nucleotide triphosphate hydrolases"/>
    <property type="match status" value="2"/>
</dbReference>
<dbReference type="Gene3D" id="1.20.120.1080">
    <property type="match status" value="1"/>
</dbReference>
<organism evidence="11 12">
    <name type="scientific">Coemansia asiatica</name>
    <dbReference type="NCBI Taxonomy" id="1052880"/>
    <lineage>
        <taxon>Eukaryota</taxon>
        <taxon>Fungi</taxon>
        <taxon>Fungi incertae sedis</taxon>
        <taxon>Zoopagomycota</taxon>
        <taxon>Kickxellomycotina</taxon>
        <taxon>Kickxellomycetes</taxon>
        <taxon>Kickxellales</taxon>
        <taxon>Kickxellaceae</taxon>
        <taxon>Coemansia</taxon>
    </lineage>
</organism>
<dbReference type="Pfam" id="PF24899">
    <property type="entry name" value="UBA_DHX29"/>
    <property type="match status" value="1"/>
</dbReference>
<evidence type="ECO:0000256" key="3">
    <source>
        <dbReference type="ARBA" id="ARBA00022801"/>
    </source>
</evidence>
<evidence type="ECO:0000256" key="6">
    <source>
        <dbReference type="ARBA" id="ARBA00047984"/>
    </source>
</evidence>
<dbReference type="Pfam" id="PF24385">
    <property type="entry name" value="DSRM_DHX29"/>
    <property type="match status" value="1"/>
</dbReference>
<dbReference type="PROSITE" id="PS51192">
    <property type="entry name" value="HELICASE_ATP_BIND_1"/>
    <property type="match status" value="1"/>
</dbReference>
<dbReference type="InterPro" id="IPR011545">
    <property type="entry name" value="DEAD/DEAH_box_helicase_dom"/>
</dbReference>
<dbReference type="PANTHER" id="PTHR18934">
    <property type="entry name" value="ATP-DEPENDENT RNA HELICASE"/>
    <property type="match status" value="1"/>
</dbReference>
<evidence type="ECO:0000259" key="10">
    <source>
        <dbReference type="PROSITE" id="PS51194"/>
    </source>
</evidence>
<dbReference type="SMART" id="SM00487">
    <property type="entry name" value="DEXDc"/>
    <property type="match status" value="1"/>
</dbReference>
<comment type="caution">
    <text evidence="11">The sequence shown here is derived from an EMBL/GenBank/DDBJ whole genome shotgun (WGS) entry which is preliminary data.</text>
</comment>
<dbReference type="FunFam" id="3.40.50.300:FF:000500">
    <property type="entry name" value="ATP-dependent RNA helicase DHX29"/>
    <property type="match status" value="1"/>
</dbReference>
<feature type="domain" description="Helicase ATP-binding" evidence="9">
    <location>
        <begin position="467"/>
        <end position="633"/>
    </location>
</feature>
<sequence length="1276" mass="140390">MTSLEAKHMAATYALYRMRSDTSLYLSLPLVHRKYWELLRQNREAPWMYNGDPFAAQAERDREKEGKRVEHARREEKKVRAEMGHREELLRPGSRRRWDEMAEVRMVEKHRMAVEDVVRRWTQQWDLQDDNGSKDPVNVDELVDLGFHRMHVLEALAYAGSRDGVVDWLCVHVPEDDLPRRFQRHREAPRVVVLDDRAAGSARRLRRCGFPMAAVDGALAKAKDELGLGDAAAIEACAADVLVSQLCRRDKPRCIGSVCPEASERALAEEAETLRAIFFGEEEDERVIAFESGSSLSVLVRPQGLSTADSRLVGDDLRLEVWLPPGIVYPDESLPAMALSGSCAPAFVRLQATMKINSMVAASGLPVVFDAVQMIEEQLAQWIAAPLPLVSLKMQDIDSRAAGPLEAAGTGVESARGSRQRHGSRAKSDDVAGLSAQFLKLQLDPAYQAMQETRSNLPAHSLKDQILRLVSSSRCVLVTGATGCGKTTQVPQFILDSALQAKMPVNIVCTQPRRISAIGVAARVSEERCETMGSGVVGYAVRGDSRQSNRTRLLFCTTGVMLRMLVDRPDLQGVTHVVCDEVHERSVDSDMLLALLIGCLRKNPGLRVVLMSATAQCDVFAEYFGRSTPVVDIPGRAFPVEDLFLEDFVSRLPAPDAAFGAALVGRARARLQQQKENENEKDGEEEEWFARVKRFERRGCSRLQAASVAQWDERFGLRESNASNIDVSLAAAAVRYIDGLANKQQAVLVFMPGVAEIHALVDSLKGDPSLSVLSLHAGLAPSDQRRVFDRPPPGRRKVVVATNIAETSITIDDIGFVVDSGRVREAIRDPESGISRLATRFCSQAASTQRRGRAGRVSKGICIRLFTRETLHSAMSEFATPEILRMPLEQVCLQAKALGYANSAKFLCSMLTPPPGKAVESAERVLVAVGACEEGPAGELTPLGRFMADVPADLRLAKMLVYSAVFGVLDRALVLAALMAHDKPLFAASFENRELAREERLRFAVPGSDGEKSDWLADLRAYEYVTSSNNSKSSGGSSLQHVSRAVVRDIKGSVRMLRDSLKTLGLVDGSSSVEDGDSTGAVLRAMVFAGLSPNIARVRVPAQKYREVIGGGSVGIDHQAKELMFFAVDSVARQQDPVGWMDHDLKTDRRVFVHPQSTMFAHAKYPVPFVTYFSLTQSASTSGKQRTYMRDVTVPGFYALLMFGPPLVVDPEHKVVCIGPSGGLAVRAWPRVAALVNHLRRLLDELLRRKMADPSLRFKAHPVVEAVLRLIKTDGQ</sequence>
<evidence type="ECO:0000313" key="12">
    <source>
        <dbReference type="Proteomes" id="UP001145021"/>
    </source>
</evidence>
<dbReference type="GO" id="GO:0005524">
    <property type="term" value="F:ATP binding"/>
    <property type="evidence" value="ECO:0007669"/>
    <property type="project" value="UniProtKB-KW"/>
</dbReference>
<protein>
    <recommendedName>
        <fullName evidence="1">RNA helicase</fullName>
        <ecNumber evidence="1">3.6.4.13</ecNumber>
    </recommendedName>
</protein>
<evidence type="ECO:0000259" key="9">
    <source>
        <dbReference type="PROSITE" id="PS51192"/>
    </source>
</evidence>
<dbReference type="PROSITE" id="PS51194">
    <property type="entry name" value="HELICASE_CTER"/>
    <property type="match status" value="1"/>
</dbReference>
<name>A0A9W7XG74_9FUNG</name>
<dbReference type="InterPro" id="IPR015940">
    <property type="entry name" value="UBA"/>
</dbReference>
<dbReference type="EMBL" id="JANBOH010000213">
    <property type="protein sequence ID" value="KAJ1643859.1"/>
    <property type="molecule type" value="Genomic_DNA"/>
</dbReference>
<dbReference type="InterPro" id="IPR011709">
    <property type="entry name" value="DEAD-box_helicase_OB_fold"/>
</dbReference>
<dbReference type="Pfam" id="PF00270">
    <property type="entry name" value="DEAD"/>
    <property type="match status" value="1"/>
</dbReference>
<dbReference type="InterPro" id="IPR056890">
    <property type="entry name" value="UBA_DHX29-like"/>
</dbReference>
<dbReference type="CDD" id="cd18791">
    <property type="entry name" value="SF2_C_RHA"/>
    <property type="match status" value="1"/>
</dbReference>
<dbReference type="Pfam" id="PF21010">
    <property type="entry name" value="HA2_C"/>
    <property type="match status" value="1"/>
</dbReference>
<dbReference type="SMART" id="SM00490">
    <property type="entry name" value="HELICc"/>
    <property type="match status" value="1"/>
</dbReference>
<evidence type="ECO:0000256" key="1">
    <source>
        <dbReference type="ARBA" id="ARBA00012552"/>
    </source>
</evidence>
<keyword evidence="2" id="KW-0547">Nucleotide-binding</keyword>
<feature type="region of interest" description="Disordered" evidence="7">
    <location>
        <begin position="405"/>
        <end position="427"/>
    </location>
</feature>
<dbReference type="InterPro" id="IPR014001">
    <property type="entry name" value="Helicase_ATP-bd"/>
</dbReference>
<dbReference type="InterPro" id="IPR009060">
    <property type="entry name" value="UBA-like_sf"/>
</dbReference>
<dbReference type="SMART" id="SM00847">
    <property type="entry name" value="HA2"/>
    <property type="match status" value="1"/>
</dbReference>
<evidence type="ECO:0000256" key="5">
    <source>
        <dbReference type="ARBA" id="ARBA00022840"/>
    </source>
</evidence>
<dbReference type="GO" id="GO:0003724">
    <property type="term" value="F:RNA helicase activity"/>
    <property type="evidence" value="ECO:0007669"/>
    <property type="project" value="UniProtKB-EC"/>
</dbReference>
<proteinExistence type="predicted"/>
<dbReference type="Pfam" id="PF07717">
    <property type="entry name" value="OB_NTP_bind"/>
    <property type="match status" value="1"/>
</dbReference>
<evidence type="ECO:0000256" key="4">
    <source>
        <dbReference type="ARBA" id="ARBA00022806"/>
    </source>
</evidence>
<dbReference type="InterPro" id="IPR001650">
    <property type="entry name" value="Helicase_C-like"/>
</dbReference>
<evidence type="ECO:0000256" key="7">
    <source>
        <dbReference type="SAM" id="MobiDB-lite"/>
    </source>
</evidence>
<dbReference type="CDD" id="cd17917">
    <property type="entry name" value="DEXHc_RHA-like"/>
    <property type="match status" value="1"/>
</dbReference>
<dbReference type="Proteomes" id="UP001145021">
    <property type="component" value="Unassembled WGS sequence"/>
</dbReference>
<dbReference type="GO" id="GO:0016787">
    <property type="term" value="F:hydrolase activity"/>
    <property type="evidence" value="ECO:0007669"/>
    <property type="project" value="UniProtKB-KW"/>
</dbReference>
<dbReference type="InterPro" id="IPR059023">
    <property type="entry name" value="RNA_hel_CTD"/>
</dbReference>
<dbReference type="SUPFAM" id="SSF52540">
    <property type="entry name" value="P-loop containing nucleoside triphosphate hydrolases"/>
    <property type="match status" value="1"/>
</dbReference>
<dbReference type="PANTHER" id="PTHR18934:SF267">
    <property type="entry name" value="ATP-DEPENDENT RNA HELICASE YLR419W-RELATED"/>
    <property type="match status" value="1"/>
</dbReference>
<accession>A0A9W7XG74</accession>
<reference evidence="11" key="1">
    <citation type="submission" date="2022-07" db="EMBL/GenBank/DDBJ databases">
        <title>Phylogenomic reconstructions and comparative analyses of Kickxellomycotina fungi.</title>
        <authorList>
            <person name="Reynolds N.K."/>
            <person name="Stajich J.E."/>
            <person name="Barry K."/>
            <person name="Grigoriev I.V."/>
            <person name="Crous P."/>
            <person name="Smith M.E."/>
        </authorList>
    </citation>
    <scope>NUCLEOTIDE SEQUENCE</scope>
    <source>
        <strain evidence="11">NBRC 105413</strain>
    </source>
</reference>
<dbReference type="InterPro" id="IPR027417">
    <property type="entry name" value="P-loop_NTPase"/>
</dbReference>
<dbReference type="PROSITE" id="PS50030">
    <property type="entry name" value="UBA"/>
    <property type="match status" value="1"/>
</dbReference>
<keyword evidence="3 11" id="KW-0378">Hydrolase</keyword>
<comment type="catalytic activity">
    <reaction evidence="6">
        <text>ATP + H2O = ADP + phosphate + H(+)</text>
        <dbReference type="Rhea" id="RHEA:13065"/>
        <dbReference type="ChEBI" id="CHEBI:15377"/>
        <dbReference type="ChEBI" id="CHEBI:15378"/>
        <dbReference type="ChEBI" id="CHEBI:30616"/>
        <dbReference type="ChEBI" id="CHEBI:43474"/>
        <dbReference type="ChEBI" id="CHEBI:456216"/>
        <dbReference type="EC" id="3.6.4.13"/>
    </reaction>
</comment>
<keyword evidence="12" id="KW-1185">Reference proteome</keyword>
<dbReference type="EC" id="3.6.4.13" evidence="1"/>
<dbReference type="AlphaFoldDB" id="A0A9W7XG74"/>